<dbReference type="Pfam" id="PF23241">
    <property type="entry name" value="HAT_PRP39_C"/>
    <property type="match status" value="1"/>
</dbReference>
<evidence type="ECO:0000313" key="7">
    <source>
        <dbReference type="EMBL" id="CDP38978.1"/>
    </source>
</evidence>
<evidence type="ECO:0000256" key="3">
    <source>
        <dbReference type="ARBA" id="ARBA00022737"/>
    </source>
</evidence>
<dbReference type="GO" id="GO:0005685">
    <property type="term" value="C:U1 snRNP"/>
    <property type="evidence" value="ECO:0007669"/>
    <property type="project" value="TreeGrafter"/>
</dbReference>
<dbReference type="AlphaFoldDB" id="A0A060TDC9"/>
<keyword evidence="5" id="KW-0539">Nucleus</keyword>
<dbReference type="InterPro" id="IPR059164">
    <property type="entry name" value="HAT_PRP39_C"/>
</dbReference>
<evidence type="ECO:0000256" key="5">
    <source>
        <dbReference type="ARBA" id="ARBA00023242"/>
    </source>
</evidence>
<protein>
    <submittedName>
        <fullName evidence="7">ARAD1D46926p</fullName>
    </submittedName>
</protein>
<sequence>MEGLQEWNRVNAALEKDPDNFELWQDLIDRAHALEGGINRYSTKQAIDIVRDSYDRLLERFPLLHGFWIKYANVEFRLGSSDNADKVYERALGYIPRGSVQLWVEYCKFMLLTTTRNMDHIRAVLERAAAAIGSHFLAHEFWDVYIEFEEREGDQNGVFKVVLRAASNPLHQYAKYFDKLRRLQDKVHYDVLVPPFVADRLRAEIELEQIEGTGNNLPFEQDFRERAQLYHFELYQKVQAQVSKRWQYESAIHREHFHVAFLEELELVNWRRYLQFEMVENSKTDIDKVLLLFERAIVPSALHEEVWLLYVRFLIASELYDEALTVFGRACQVLPVGRTEVRLLYAKFVESQGDISAARAIYHDMLRALPSSVEIILHLCGLESRSQASVKGGIAVLEDALASGDVRFEDKHMLLSELARLEQKATGTADSSRELYASYANVFADMFYFWREYLRFEISQPPSSAKPDHVRNVMEQIENTQLKDSLLKDLRHIYQEFILREGATLEDYFSQPKISNAMSVS</sequence>
<evidence type="ECO:0000256" key="6">
    <source>
        <dbReference type="ARBA" id="ARBA00038019"/>
    </source>
</evidence>
<accession>A0A060TDC9</accession>
<proteinExistence type="inferred from homology"/>
<keyword evidence="4" id="KW-0508">mRNA splicing</keyword>
<keyword evidence="3" id="KW-0677">Repeat</keyword>
<dbReference type="PANTHER" id="PTHR17204">
    <property type="entry name" value="PRE-MRNA PROCESSING PROTEIN PRP39-RELATED"/>
    <property type="match status" value="1"/>
</dbReference>
<keyword evidence="2" id="KW-0507">mRNA processing</keyword>
<gene>
    <name evidence="7" type="ORF">GNLVRS02_ARAD1D46926g</name>
</gene>
<evidence type="ECO:0000256" key="2">
    <source>
        <dbReference type="ARBA" id="ARBA00022664"/>
    </source>
</evidence>
<dbReference type="FunFam" id="1.25.40.10:FF:000064">
    <property type="entry name" value="Putative pre-mrna-processing factor 39"/>
    <property type="match status" value="1"/>
</dbReference>
<comment type="similarity">
    <text evidence="6">Belongs to the PRP39 family.</text>
</comment>
<reference evidence="7" key="2">
    <citation type="submission" date="2014-06" db="EMBL/GenBank/DDBJ databases">
        <title>The complete genome of Blastobotrys (Arxula) adeninivorans LS3 - a yeast of biotechnological interest.</title>
        <authorList>
            <person name="Kunze G."/>
            <person name="Gaillardin C."/>
            <person name="Czernicka M."/>
            <person name="Durrens P."/>
            <person name="Martin T."/>
            <person name="Boer E."/>
            <person name="Gabaldon T."/>
            <person name="Cruz J."/>
            <person name="Talla E."/>
            <person name="Marck C."/>
            <person name="Goffeau A."/>
            <person name="Barbe V."/>
            <person name="Baret P."/>
            <person name="Baronian K."/>
            <person name="Beier S."/>
            <person name="Bleykasten C."/>
            <person name="Bode R."/>
            <person name="Casaregola S."/>
            <person name="Despons L."/>
            <person name="Fairhead C."/>
            <person name="Giersberg M."/>
            <person name="Gierski P."/>
            <person name="Hahnel U."/>
            <person name="Hartmann A."/>
            <person name="Jankowska D."/>
            <person name="Jubin C."/>
            <person name="Jung P."/>
            <person name="Lafontaine I."/>
            <person name="Leh-Louis V."/>
            <person name="Lemaire M."/>
            <person name="Marcet-Houben M."/>
            <person name="Mascher M."/>
            <person name="Morel G."/>
            <person name="Richard G.-F."/>
            <person name="Riechen J."/>
            <person name="Sacerdot C."/>
            <person name="Sarkar A."/>
            <person name="Savel G."/>
            <person name="Schacherer J."/>
            <person name="Sherman D."/>
            <person name="Straub M.-L."/>
            <person name="Stein N."/>
            <person name="Thierry A."/>
            <person name="Trautwein-Schult A."/>
            <person name="Westhof E."/>
            <person name="Worch S."/>
            <person name="Dujon B."/>
            <person name="Souciet J.-L."/>
            <person name="Wincker P."/>
            <person name="Scholz U."/>
            <person name="Neuveglise N."/>
        </authorList>
    </citation>
    <scope>NUCLEOTIDE SEQUENCE</scope>
    <source>
        <strain evidence="7">LS3</strain>
    </source>
</reference>
<dbReference type="GO" id="GO:0000395">
    <property type="term" value="P:mRNA 5'-splice site recognition"/>
    <property type="evidence" value="ECO:0007669"/>
    <property type="project" value="TreeGrafter"/>
</dbReference>
<dbReference type="GO" id="GO:0030627">
    <property type="term" value="F:pre-mRNA 5'-splice site binding"/>
    <property type="evidence" value="ECO:0007669"/>
    <property type="project" value="TreeGrafter"/>
</dbReference>
<evidence type="ECO:0000256" key="4">
    <source>
        <dbReference type="ARBA" id="ARBA00023187"/>
    </source>
</evidence>
<dbReference type="PhylomeDB" id="A0A060TDC9"/>
<organism evidence="7">
    <name type="scientific">Blastobotrys adeninivorans</name>
    <name type="common">Yeast</name>
    <name type="synonym">Arxula adeninivorans</name>
    <dbReference type="NCBI Taxonomy" id="409370"/>
    <lineage>
        <taxon>Eukaryota</taxon>
        <taxon>Fungi</taxon>
        <taxon>Dikarya</taxon>
        <taxon>Ascomycota</taxon>
        <taxon>Saccharomycotina</taxon>
        <taxon>Dipodascomycetes</taxon>
        <taxon>Dipodascales</taxon>
        <taxon>Trichomonascaceae</taxon>
        <taxon>Blastobotrys</taxon>
    </lineage>
</organism>
<evidence type="ECO:0000256" key="1">
    <source>
        <dbReference type="ARBA" id="ARBA00004123"/>
    </source>
</evidence>
<dbReference type="InterPro" id="IPR011990">
    <property type="entry name" value="TPR-like_helical_dom_sf"/>
</dbReference>
<dbReference type="GO" id="GO:0000243">
    <property type="term" value="C:commitment complex"/>
    <property type="evidence" value="ECO:0007669"/>
    <property type="project" value="TreeGrafter"/>
</dbReference>
<dbReference type="Pfam" id="PF23240">
    <property type="entry name" value="HAT_PRP39_N"/>
    <property type="match status" value="1"/>
</dbReference>
<name>A0A060TDC9_BLAAD</name>
<dbReference type="PANTHER" id="PTHR17204:SF5">
    <property type="entry name" value="PRE-MRNA-PROCESSING FACTOR 39"/>
    <property type="match status" value="1"/>
</dbReference>
<dbReference type="InterPro" id="IPR003107">
    <property type="entry name" value="HAT"/>
</dbReference>
<reference evidence="7" key="1">
    <citation type="submission" date="2014-02" db="EMBL/GenBank/DDBJ databases">
        <authorList>
            <person name="Genoscope - CEA"/>
        </authorList>
    </citation>
    <scope>NUCLEOTIDE SEQUENCE</scope>
    <source>
        <strain evidence="7">LS3</strain>
    </source>
</reference>
<comment type="subcellular location">
    <subcellularLocation>
        <location evidence="1">Nucleus</location>
    </subcellularLocation>
</comment>
<dbReference type="EMBL" id="HG937694">
    <property type="protein sequence ID" value="CDP38978.1"/>
    <property type="molecule type" value="Genomic_DNA"/>
</dbReference>
<dbReference type="SUPFAM" id="SSF48452">
    <property type="entry name" value="TPR-like"/>
    <property type="match status" value="1"/>
</dbReference>
<dbReference type="SMART" id="SM00386">
    <property type="entry name" value="HAT"/>
    <property type="match status" value="7"/>
</dbReference>
<dbReference type="GO" id="GO:0071004">
    <property type="term" value="C:U2-type prespliceosome"/>
    <property type="evidence" value="ECO:0007669"/>
    <property type="project" value="TreeGrafter"/>
</dbReference>
<dbReference type="Gene3D" id="1.25.40.10">
    <property type="entry name" value="Tetratricopeptide repeat domain"/>
    <property type="match status" value="2"/>
</dbReference>